<name>A0A9D5JWH9_9BACT</name>
<organism evidence="1 2">
    <name type="scientific">candidate division KSB3 bacterium</name>
    <dbReference type="NCBI Taxonomy" id="2044937"/>
    <lineage>
        <taxon>Bacteria</taxon>
        <taxon>candidate division KSB3</taxon>
    </lineage>
</organism>
<evidence type="ECO:0000313" key="2">
    <source>
        <dbReference type="Proteomes" id="UP000649604"/>
    </source>
</evidence>
<comment type="caution">
    <text evidence="1">The sequence shown here is derived from an EMBL/GenBank/DDBJ whole genome shotgun (WGS) entry which is preliminary data.</text>
</comment>
<dbReference type="AlphaFoldDB" id="A0A9D5JWH9"/>
<proteinExistence type="predicted"/>
<dbReference type="EMBL" id="WJJP01000433">
    <property type="protein sequence ID" value="MBD3325569.1"/>
    <property type="molecule type" value="Genomic_DNA"/>
</dbReference>
<accession>A0A9D5JWH9</accession>
<reference evidence="1" key="1">
    <citation type="submission" date="2019-11" db="EMBL/GenBank/DDBJ databases">
        <title>Microbial mats filling the niche in hypersaline microbial mats.</title>
        <authorList>
            <person name="Wong H.L."/>
            <person name="Macleod F.I."/>
            <person name="White R.A. III"/>
            <person name="Burns B.P."/>
        </authorList>
    </citation>
    <scope>NUCLEOTIDE SEQUENCE</scope>
    <source>
        <strain evidence="1">Rbin_158</strain>
    </source>
</reference>
<gene>
    <name evidence="1" type="ORF">GF339_13375</name>
</gene>
<sequence>MKTLEKFAVNVDLPFIGGIQGTWKFDEKEKQAAWELYVELVTRISVEKLGPDEGLLREALSSLYSLFDTTRKILRSYGPSVGQLKDGGDLSVGYLALTILNKVLRPVLAKWHPLLLDYENTKPETVSSLAHEQQWEHNAALREVLEEVRESLIIYSSLLAEVAGVPDLHKPIQFSRKKR</sequence>
<dbReference type="Proteomes" id="UP000649604">
    <property type="component" value="Unassembled WGS sequence"/>
</dbReference>
<protein>
    <submittedName>
        <fullName evidence="1">Uncharacterized protein</fullName>
    </submittedName>
</protein>
<evidence type="ECO:0000313" key="1">
    <source>
        <dbReference type="EMBL" id="MBD3325569.1"/>
    </source>
</evidence>